<name>A0A9N9GZ05_9GLOM</name>
<comment type="caution">
    <text evidence="1">The sequence shown here is derived from an EMBL/GenBank/DDBJ whole genome shotgun (WGS) entry which is preliminary data.</text>
</comment>
<accession>A0A9N9GZ05</accession>
<evidence type="ECO:0000313" key="2">
    <source>
        <dbReference type="Proteomes" id="UP000789572"/>
    </source>
</evidence>
<dbReference type="AlphaFoldDB" id="A0A9N9GZ05"/>
<dbReference type="OrthoDB" id="2345504at2759"/>
<proteinExistence type="predicted"/>
<feature type="non-terminal residue" evidence="1">
    <location>
        <position position="1"/>
    </location>
</feature>
<organism evidence="1 2">
    <name type="scientific">Paraglomus occultum</name>
    <dbReference type="NCBI Taxonomy" id="144539"/>
    <lineage>
        <taxon>Eukaryota</taxon>
        <taxon>Fungi</taxon>
        <taxon>Fungi incertae sedis</taxon>
        <taxon>Mucoromycota</taxon>
        <taxon>Glomeromycotina</taxon>
        <taxon>Glomeromycetes</taxon>
        <taxon>Paraglomerales</taxon>
        <taxon>Paraglomeraceae</taxon>
        <taxon>Paraglomus</taxon>
    </lineage>
</organism>
<reference evidence="1" key="1">
    <citation type="submission" date="2021-06" db="EMBL/GenBank/DDBJ databases">
        <authorList>
            <person name="Kallberg Y."/>
            <person name="Tangrot J."/>
            <person name="Rosling A."/>
        </authorList>
    </citation>
    <scope>NUCLEOTIDE SEQUENCE</scope>
    <source>
        <strain evidence="1">IA702</strain>
    </source>
</reference>
<protein>
    <submittedName>
        <fullName evidence="1">6879_t:CDS:1</fullName>
    </submittedName>
</protein>
<evidence type="ECO:0000313" key="1">
    <source>
        <dbReference type="EMBL" id="CAG8644593.1"/>
    </source>
</evidence>
<dbReference type="Proteomes" id="UP000789572">
    <property type="component" value="Unassembled WGS sequence"/>
</dbReference>
<dbReference type="EMBL" id="CAJVPJ010003767">
    <property type="protein sequence ID" value="CAG8644593.1"/>
    <property type="molecule type" value="Genomic_DNA"/>
</dbReference>
<keyword evidence="2" id="KW-1185">Reference proteome</keyword>
<sequence length="113" mass="12819">QESIYQHAGNNIDTPAHFRAWLGDTYLQRTVGTCQSAIQKLSQETFKTDDNPELELEFVNVPDNVNDSNALRFLMAHLPTELYIRMEGANPAGITAFFTSFKELWLAIVIETQ</sequence>
<gene>
    <name evidence="1" type="ORF">POCULU_LOCUS9611</name>
</gene>